<dbReference type="PANTHER" id="PTHR10900:SF114">
    <property type="entry name" value="FAS1 DOMAIN-CONTAINING PROTEIN"/>
    <property type="match status" value="1"/>
</dbReference>
<evidence type="ECO:0000313" key="7">
    <source>
        <dbReference type="WBParaSite" id="HDID_0000119501-mRNA-1"/>
    </source>
</evidence>
<reference evidence="7" key="1">
    <citation type="submission" date="2016-04" db="UniProtKB">
        <authorList>
            <consortium name="WormBaseParasite"/>
        </authorList>
    </citation>
    <scope>IDENTIFICATION</scope>
</reference>
<dbReference type="STRING" id="6216.A0A0R3SA45"/>
<evidence type="ECO:0000259" key="2">
    <source>
        <dbReference type="PROSITE" id="PS50213"/>
    </source>
</evidence>
<accession>A0A0R3SA45</accession>
<evidence type="ECO:0000313" key="3">
    <source>
        <dbReference type="EMBL" id="VDL18657.1"/>
    </source>
</evidence>
<dbReference type="WBParaSite" id="HDID_0000119501-mRNA-1">
    <property type="protein sequence ID" value="HDID_0000119501-mRNA-1"/>
    <property type="gene ID" value="HDID_0000119501"/>
</dbReference>
<keyword evidence="6" id="KW-1185">Reference proteome</keyword>
<dbReference type="Gene3D" id="2.30.180.10">
    <property type="entry name" value="FAS1 domain"/>
    <property type="match status" value="3"/>
</dbReference>
<dbReference type="Proteomes" id="UP000274504">
    <property type="component" value="Unassembled WGS sequence"/>
</dbReference>
<dbReference type="EMBL" id="CABIJS010000199">
    <property type="protein sequence ID" value="VUZ45954.1"/>
    <property type="molecule type" value="Genomic_DNA"/>
</dbReference>
<gene>
    <name evidence="3" type="ORF">HDID_LOCUS1196</name>
    <name evidence="4" type="ORF">WMSIL1_LOCUS5850</name>
</gene>
<dbReference type="InterPro" id="IPR036378">
    <property type="entry name" value="FAS1_dom_sf"/>
</dbReference>
<dbReference type="EMBL" id="UYSG01000206">
    <property type="protein sequence ID" value="VDL18657.1"/>
    <property type="molecule type" value="Genomic_DNA"/>
</dbReference>
<feature type="signal peptide" evidence="1">
    <location>
        <begin position="1"/>
        <end position="26"/>
    </location>
</feature>
<organism evidence="7">
    <name type="scientific">Hymenolepis diminuta</name>
    <name type="common">Rat tapeworm</name>
    <dbReference type="NCBI Taxonomy" id="6216"/>
    <lineage>
        <taxon>Eukaryota</taxon>
        <taxon>Metazoa</taxon>
        <taxon>Spiralia</taxon>
        <taxon>Lophotrochozoa</taxon>
        <taxon>Platyhelminthes</taxon>
        <taxon>Cestoda</taxon>
        <taxon>Eucestoda</taxon>
        <taxon>Cyclophyllidea</taxon>
        <taxon>Hymenolepididae</taxon>
        <taxon>Hymenolepis</taxon>
    </lineage>
</organism>
<feature type="chain" id="PRO_5044546493" evidence="1">
    <location>
        <begin position="27"/>
        <end position="656"/>
    </location>
</feature>
<feature type="domain" description="FAS1" evidence="2">
    <location>
        <begin position="510"/>
        <end position="651"/>
    </location>
</feature>
<dbReference type="SMART" id="SM00554">
    <property type="entry name" value="FAS1"/>
    <property type="match status" value="2"/>
</dbReference>
<name>A0A0R3SA45_HYMDI</name>
<evidence type="ECO:0000313" key="4">
    <source>
        <dbReference type="EMBL" id="VUZ45954.1"/>
    </source>
</evidence>
<evidence type="ECO:0000313" key="5">
    <source>
        <dbReference type="Proteomes" id="UP000274504"/>
    </source>
</evidence>
<dbReference type="OrthoDB" id="286301at2759"/>
<sequence length="656" mass="72751">MRLNNFKRKSLSLLLLLLQGISLISGRVLAPELPQKYNPKNYKPLFKEINMCAYKNVKTDGGGNISAWICGPVDEQYGTVTYDCCPGYKRSSIVNNECVERNPTYMSIISTLQDMKKDETADILQQLEPALDKNGKDFTVFVPEEDSSLQFIKELDAVNLIVPGRYYSGDFKSGTDIPTKTGYPLKITTYNNGLVFVECQLLTKPDFETSNGIIHIISGPIDVSKNYESVMDRLRSDPDLSSFTADIPSDLRAQLSASNSRERYTVFAPTNTAWTAAKREIGDSQGVTDLVRQHVQDSLICGQSIDNQNRLLGPSKANTYVYANQQHDGMRFLEDSCGGRAHFAQMDMMAGNGVVHKLSRALQSPTSMNLKGALNCLANGPDKDLNQAAREMVSCGIDIRSGDNAVVLLPTTEALRKSLTSGCNLYQNHVLTSTDCKMKNVYGIGTPQECLYTSQYTAPGGRHPTFTNQYIRSRDGSTLHFGKAETTSLKPIPFREGVIFTVKSINPPPTRTMMEIVRENPDLSTTYEKMQRAGFPTILSQKSPNVVFFAPQNHGWKTRDKENAYGPGQLRNLFEMQTIPHQLITGKDGNVDSETIQEMQSISGVYLKIKRTLDGNTFIGYDGMHPDLWALAIGDPIVASDGIVQVVDWPLICNNC</sequence>
<evidence type="ECO:0000313" key="6">
    <source>
        <dbReference type="Proteomes" id="UP000321570"/>
    </source>
</evidence>
<evidence type="ECO:0000256" key="1">
    <source>
        <dbReference type="SAM" id="SignalP"/>
    </source>
</evidence>
<dbReference type="Pfam" id="PF02469">
    <property type="entry name" value="Fasciclin"/>
    <property type="match status" value="2"/>
</dbReference>
<dbReference type="InterPro" id="IPR050904">
    <property type="entry name" value="Adhesion/Biosynth-related"/>
</dbReference>
<dbReference type="GO" id="GO:0005615">
    <property type="term" value="C:extracellular space"/>
    <property type="evidence" value="ECO:0007669"/>
    <property type="project" value="TreeGrafter"/>
</dbReference>
<keyword evidence="1" id="KW-0732">Signal</keyword>
<dbReference type="SUPFAM" id="SSF82153">
    <property type="entry name" value="FAS1 domain"/>
    <property type="match status" value="3"/>
</dbReference>
<proteinExistence type="predicted"/>
<protein>
    <submittedName>
        <fullName evidence="7">Transforming growth factor-beta-induced protein ig-h3</fullName>
    </submittedName>
</protein>
<dbReference type="PANTHER" id="PTHR10900">
    <property type="entry name" value="PERIOSTIN-RELATED"/>
    <property type="match status" value="1"/>
</dbReference>
<dbReference type="AlphaFoldDB" id="A0A0R3SA45"/>
<feature type="domain" description="FAS1" evidence="2">
    <location>
        <begin position="92"/>
        <end position="221"/>
    </location>
</feature>
<dbReference type="Proteomes" id="UP000321570">
    <property type="component" value="Unassembled WGS sequence"/>
</dbReference>
<dbReference type="InterPro" id="IPR000782">
    <property type="entry name" value="FAS1_domain"/>
</dbReference>
<reference evidence="3 5" key="2">
    <citation type="submission" date="2018-11" db="EMBL/GenBank/DDBJ databases">
        <authorList>
            <consortium name="Pathogen Informatics"/>
        </authorList>
    </citation>
    <scope>NUCLEOTIDE SEQUENCE [LARGE SCALE GENOMIC DNA]</scope>
</reference>
<dbReference type="PROSITE" id="PS50213">
    <property type="entry name" value="FAS1"/>
    <property type="match status" value="3"/>
</dbReference>
<reference evidence="4 6" key="3">
    <citation type="submission" date="2019-07" db="EMBL/GenBank/DDBJ databases">
        <authorList>
            <person name="Jastrzebski P J."/>
            <person name="Paukszto L."/>
            <person name="Jastrzebski P J."/>
        </authorList>
    </citation>
    <scope>NUCLEOTIDE SEQUENCE [LARGE SCALE GENOMIC DNA]</scope>
    <source>
        <strain evidence="4 6">WMS-il1</strain>
    </source>
</reference>
<feature type="domain" description="FAS1" evidence="2">
    <location>
        <begin position="227"/>
        <end position="362"/>
    </location>
</feature>